<keyword evidence="18" id="KW-0812">Transmembrane</keyword>
<keyword evidence="9" id="KW-1040">Host Golgi apparatus</keyword>
<keyword evidence="18" id="KW-1133">Transmembrane helix</keyword>
<evidence type="ECO:0000256" key="16">
    <source>
        <dbReference type="ARBA" id="ARBA00023296"/>
    </source>
</evidence>
<dbReference type="EMBL" id="KU925489">
    <property type="protein sequence ID" value="AMT75426.1"/>
    <property type="molecule type" value="Viral_cRNA"/>
</dbReference>
<evidence type="ECO:0000256" key="6">
    <source>
        <dbReference type="ARBA" id="ARBA00022581"/>
    </source>
</evidence>
<keyword evidence="7" id="KW-1162">Viral penetration into host cytoplasm</keyword>
<feature type="transmembrane region" description="Helical" evidence="18">
    <location>
        <begin position="551"/>
        <end position="584"/>
    </location>
</feature>
<keyword evidence="13" id="KW-1015">Disulfide bond</keyword>
<feature type="domain" description="Structural glycoprotein Gn nairovirus" evidence="21">
    <location>
        <begin position="383"/>
        <end position="699"/>
    </location>
</feature>
<keyword evidence="5" id="KW-1170">Fusion of virus membrane with host endosomal membrane</keyword>
<dbReference type="Proteomes" id="UP000594046">
    <property type="component" value="Genome"/>
</dbReference>
<dbReference type="InterPro" id="IPR002532">
    <property type="entry name" value="Hanta_Gc_N"/>
</dbReference>
<accession>A0A191KWD3</accession>
<evidence type="ECO:0000256" key="14">
    <source>
        <dbReference type="ARBA" id="ARBA00023180"/>
    </source>
</evidence>
<dbReference type="GO" id="GO:0055036">
    <property type="term" value="C:virion membrane"/>
    <property type="evidence" value="ECO:0007669"/>
    <property type="project" value="UniProtKB-SubCell"/>
</dbReference>
<dbReference type="GO" id="GO:0044178">
    <property type="term" value="C:host cell Golgi membrane"/>
    <property type="evidence" value="ECO:0007669"/>
    <property type="project" value="UniProtKB-SubCell"/>
</dbReference>
<keyword evidence="14" id="KW-0325">Glycoprotein</keyword>
<dbReference type="GeneID" id="80549926"/>
<keyword evidence="4" id="KW-1168">Fusion of virus membrane with host membrane</keyword>
<keyword evidence="15" id="KW-1038">Host endoplasmic reticulum</keyword>
<dbReference type="InterPro" id="IPR048801">
    <property type="entry name" value="Gn_nairovirus"/>
</dbReference>
<feature type="transmembrane region" description="Helical" evidence="18">
    <location>
        <begin position="1294"/>
        <end position="1314"/>
    </location>
</feature>
<feature type="transmembrane region" description="Helical" evidence="18">
    <location>
        <begin position="677"/>
        <end position="694"/>
    </location>
</feature>
<evidence type="ECO:0000256" key="7">
    <source>
        <dbReference type="ARBA" id="ARBA00022595"/>
    </source>
</evidence>
<evidence type="ECO:0000256" key="17">
    <source>
        <dbReference type="ARBA" id="ARBA00031199"/>
    </source>
</evidence>
<dbReference type="RefSeq" id="YP_010839837.1">
    <property type="nucleotide sequence ID" value="NC_078167.1"/>
</dbReference>
<evidence type="ECO:0000256" key="15">
    <source>
        <dbReference type="ARBA" id="ARBA00023184"/>
    </source>
</evidence>
<feature type="domain" description="Glycoprotein Gc C-terminal bunyavirales" evidence="20">
    <location>
        <begin position="1112"/>
        <end position="1329"/>
    </location>
</feature>
<evidence type="ECO:0000259" key="19">
    <source>
        <dbReference type="Pfam" id="PF01561"/>
    </source>
</evidence>
<comment type="subcellular location">
    <subcellularLocation>
        <location evidence="1">Host Golgi apparatus membrane</location>
        <topology evidence="1">Single-pass type I membrane protein</topology>
    </subcellularLocation>
    <subcellularLocation>
        <location evidence="3">Host endoplasmic reticulum membrane</location>
        <topology evidence="3">Single-pass type I membrane protein</topology>
    </subcellularLocation>
    <subcellularLocation>
        <location evidence="2">Virion membrane</location>
        <topology evidence="2">Single-pass membrane protein</topology>
    </subcellularLocation>
</comment>
<reference evidence="22 23" key="1">
    <citation type="journal article" date="2016" name="Viruses">
        <title>Genomic Characterization of the Genus Nairovirus (Family Bunyaviridae).</title>
        <authorList>
            <person name="Kuhn J.H."/>
            <person name="Wiley M.R."/>
            <person name="Rodriguez S.E."/>
            <person name="Bao Y."/>
            <person name="Prieto K."/>
            <person name="Travassos da Rosa A.P."/>
            <person name="Guzman H."/>
            <person name="Savji N."/>
            <person name="Ladner J.T."/>
            <person name="Tesh R.B."/>
            <person name="Wada J."/>
            <person name="Jahrling P.B."/>
            <person name="Bente D.A."/>
            <person name="Palacios G."/>
        </authorList>
    </citation>
    <scope>NUCLEOTIDE SEQUENCE [LARGE SCALE GENOMIC DNA]</scope>
    <source>
        <strain evidence="22 23">TRVL 52214</strain>
    </source>
</reference>
<dbReference type="InterPro" id="IPR048791">
    <property type="entry name" value="Gc_C_bunya"/>
</dbReference>
<evidence type="ECO:0000259" key="20">
    <source>
        <dbReference type="Pfam" id="PF20682"/>
    </source>
</evidence>
<keyword evidence="6" id="KW-0945">Host-virus interaction</keyword>
<dbReference type="GO" id="GO:0039654">
    <property type="term" value="P:fusion of virus membrane with host endosome membrane"/>
    <property type="evidence" value="ECO:0007669"/>
    <property type="project" value="UniProtKB-KW"/>
</dbReference>
<organism evidence="22 23">
    <name type="scientific">Soldado virus</name>
    <dbReference type="NCBI Taxonomy" id="426791"/>
    <lineage>
        <taxon>Viruses</taxon>
        <taxon>Riboviria</taxon>
        <taxon>Orthornavirae</taxon>
        <taxon>Negarnaviricota</taxon>
        <taxon>Polyploviricotina</taxon>
        <taxon>Bunyaviricetes</taxon>
        <taxon>Hareavirales</taxon>
        <taxon>Nairoviridae</taxon>
        <taxon>Orthonairovirus</taxon>
        <taxon>Orthonairovirus soldadoense</taxon>
    </lineage>
</organism>
<feature type="transmembrane region" description="Helical" evidence="18">
    <location>
        <begin position="5"/>
        <end position="25"/>
    </location>
</feature>
<evidence type="ECO:0000256" key="3">
    <source>
        <dbReference type="ARBA" id="ARBA00004482"/>
    </source>
</evidence>
<dbReference type="GO" id="GO:0044167">
    <property type="term" value="C:host cell endoplasmic reticulum membrane"/>
    <property type="evidence" value="ECO:0007669"/>
    <property type="project" value="UniProtKB-SubCell"/>
</dbReference>
<dbReference type="Pfam" id="PF20682">
    <property type="entry name" value="Hanta_Gc_C"/>
    <property type="match status" value="1"/>
</dbReference>
<keyword evidence="8" id="KW-1161">Viral attachment to host cell</keyword>
<keyword evidence="12 18" id="KW-0472">Membrane</keyword>
<sequence length="1371" mass="155064">MRETIIFGTVASLFVVVFYLIVWLATHPASANYVYYTPVLGHGHSGFYINNYNDYMFANFLDQEKAQASKIHAGVQKIVPTGQNTTLVATFENAENITSKLTPLESKIAQVFLSTQTDNLSQVLTDLIGKFTLTTYNAMFDEVDTGLNDLLAEEDTYTFQPKVNISNNLVAFRITTNRTSKMVVKPTLGALQAKGTDEYLICTEDSWENNTHDAVPTEVLQRNCQTIGACCRGEQHRMDADDLNFVNLYTTSPKGSDYIFINYHTAHLSLFIEKCEIVIEAGGCVMHTYIAKSTNYQLMTGNMTFPLVHFIIPRIERNKECILILCGLTRGEKKDNKGWTSREHVIMVSPYYNENKRKSGGITQRKLLAAEPIAVSGYKWPISCNTKNQMIPYKRSRIHHHLRSVAGKGVTYCNSSMISDLQLGSIHGCYRVSDYKTYFQCPGLNITAKTENVNCTIEPSLEKDEDVLRIKVNMTGTGLVSVKGSDWNVVKKCSWQCKITIPKEEDIIVKCPDGATHQLLMNKVDIGCPFKDKFKGLPLYVCRATHRPKTLYFLLFWILVGFPMLYCTLTCIRFAIATLSKVVIAVKRKMDFKKGKCKYCNTFVPSVYEWQRHEGCRMGECPFCRKRFSVMGLQQHACNCLDKKSLLEKDEEAVNEVLLPKFLLFCGNLFSKARRGFGRALWLIISILVLVYLIKPVRGIEQVNLKPGLWEEERMEVEICQDSCIFLEDKCICDYNTKIGHTNRKLMSTTLESKSAKYTADVQAPWGNVHIEEGFKPKYSENSIKMSWTTEEKDEFGKIILSGRATSHLQLEPHTGISFELASDKSIEKRLLTINIIDFTQVYKTRFEYVTGDRELGDWMHGTCSGDCPDKCGCDTPTCLNTKWINSRNWHCNPTWCWRMDAGCTCCGTDIVSPFDKHLISKWKNEYEGTAYIACVEFSQGKRICDVISEGTVFEHGPYKVQLSEVTNIQRKLPTEIALKHHVTKEGIFDLLAIEEVLSAENLCKLESCAHGGAGDYQIFDLKAITGNNIDSEHFLTPKKELKKIKHSWMSWNGVVQRYTCSVGHWPTCETSGVVKNNQDAFENLLRISENFTSNFMFHSLHARLTPSVPTLELEARPIKGGGSVEVLIQVDGLTLEPKEAEITRLSIDLHGCTGCYGCITGISCYGTVLMEGVDQLNLHFKSETEHFQISGASVPVHTHNQTTFEIKGFTPININRICLSLEEGRNCKTCPKPVHSCTSVELRSPKEILLESRSTLKSTQVDKCGTGFQCWLGGVKNFFKNLSSALGNFLGKYLTSIFFMLLIFGIPLVLIFFGPKAFVCLKFCKKGRAIINRKNKMLKYEGILGLRKNMMQDLDPDDLRTLLRKDDKRN</sequence>
<evidence type="ECO:0000256" key="4">
    <source>
        <dbReference type="ARBA" id="ARBA00022506"/>
    </source>
</evidence>
<proteinExistence type="predicted"/>
<evidence type="ECO:0000256" key="13">
    <source>
        <dbReference type="ARBA" id="ARBA00023157"/>
    </source>
</evidence>
<name>A0A191KWD3_9VIRU</name>
<evidence type="ECO:0000256" key="2">
    <source>
        <dbReference type="ARBA" id="ARBA00004381"/>
    </source>
</evidence>
<keyword evidence="16" id="KW-1160">Virus entry into host cell</keyword>
<keyword evidence="23" id="KW-1185">Reference proteome</keyword>
<evidence type="ECO:0000313" key="22">
    <source>
        <dbReference type="EMBL" id="AMT75426.1"/>
    </source>
</evidence>
<keyword evidence="11" id="KW-1043">Host membrane</keyword>
<evidence type="ECO:0000313" key="23">
    <source>
        <dbReference type="Proteomes" id="UP000594046"/>
    </source>
</evidence>
<feature type="domain" description="Hantavirus glycoprotein Gc N-terminal" evidence="19">
    <location>
        <begin position="780"/>
        <end position="1101"/>
    </location>
</feature>
<dbReference type="Pfam" id="PF01561">
    <property type="entry name" value="Hanta_Gc_N"/>
    <property type="match status" value="1"/>
</dbReference>
<keyword evidence="10" id="KW-0946">Virion</keyword>
<protein>
    <recommendedName>
        <fullName evidence="17">M polyprotein</fullName>
    </recommendedName>
</protein>
<dbReference type="GO" id="GO:0019062">
    <property type="term" value="P:virion attachment to host cell"/>
    <property type="evidence" value="ECO:0007669"/>
    <property type="project" value="UniProtKB-KW"/>
</dbReference>
<evidence type="ECO:0000256" key="5">
    <source>
        <dbReference type="ARBA" id="ARBA00022510"/>
    </source>
</evidence>
<evidence type="ECO:0000256" key="12">
    <source>
        <dbReference type="ARBA" id="ARBA00023136"/>
    </source>
</evidence>
<evidence type="ECO:0000256" key="10">
    <source>
        <dbReference type="ARBA" id="ARBA00022844"/>
    </source>
</evidence>
<dbReference type="Pfam" id="PF20726">
    <property type="entry name" value="Nairovirus_Gn"/>
    <property type="match status" value="1"/>
</dbReference>
<dbReference type="Gene3D" id="1.10.8.1320">
    <property type="match status" value="1"/>
</dbReference>
<evidence type="ECO:0000259" key="21">
    <source>
        <dbReference type="Pfam" id="PF20726"/>
    </source>
</evidence>
<evidence type="ECO:0000256" key="8">
    <source>
        <dbReference type="ARBA" id="ARBA00022804"/>
    </source>
</evidence>
<evidence type="ECO:0000256" key="9">
    <source>
        <dbReference type="ARBA" id="ARBA00022812"/>
    </source>
</evidence>
<evidence type="ECO:0000256" key="11">
    <source>
        <dbReference type="ARBA" id="ARBA00022870"/>
    </source>
</evidence>
<dbReference type="GO" id="GO:0046718">
    <property type="term" value="P:symbiont entry into host cell"/>
    <property type="evidence" value="ECO:0007669"/>
    <property type="project" value="UniProtKB-KW"/>
</dbReference>
<evidence type="ECO:0000256" key="1">
    <source>
        <dbReference type="ARBA" id="ARBA00004244"/>
    </source>
</evidence>
<evidence type="ECO:0000256" key="18">
    <source>
        <dbReference type="SAM" id="Phobius"/>
    </source>
</evidence>
<dbReference type="KEGG" id="vg:80549926"/>